<feature type="region of interest" description="Disordered" evidence="1">
    <location>
        <begin position="779"/>
        <end position="822"/>
    </location>
</feature>
<keyword evidence="2" id="KW-0472">Membrane</keyword>
<keyword evidence="2" id="KW-1133">Transmembrane helix</keyword>
<dbReference type="Proteomes" id="UP000683000">
    <property type="component" value="Unassembled WGS sequence"/>
</dbReference>
<feature type="compositionally biased region" description="Low complexity" evidence="1">
    <location>
        <begin position="397"/>
        <end position="408"/>
    </location>
</feature>
<evidence type="ECO:0000313" key="3">
    <source>
        <dbReference type="EMBL" id="KAG6374783.1"/>
    </source>
</evidence>
<gene>
    <name evidence="3" type="ORF">JVT61DRAFT_4161</name>
</gene>
<evidence type="ECO:0000313" key="4">
    <source>
        <dbReference type="Proteomes" id="UP000683000"/>
    </source>
</evidence>
<reference evidence="3" key="1">
    <citation type="submission" date="2021-03" db="EMBL/GenBank/DDBJ databases">
        <title>Evolutionary innovations through gain and loss of genes in the ectomycorrhizal Boletales.</title>
        <authorList>
            <person name="Wu G."/>
            <person name="Miyauchi S."/>
            <person name="Morin E."/>
            <person name="Yang Z.-L."/>
            <person name="Xu J."/>
            <person name="Martin F.M."/>
        </authorList>
    </citation>
    <scope>NUCLEOTIDE SEQUENCE</scope>
    <source>
        <strain evidence="3">BR01</strain>
    </source>
</reference>
<comment type="caution">
    <text evidence="3">The sequence shown here is derived from an EMBL/GenBank/DDBJ whole genome shotgun (WGS) entry which is preliminary data.</text>
</comment>
<evidence type="ECO:0000256" key="1">
    <source>
        <dbReference type="SAM" id="MobiDB-lite"/>
    </source>
</evidence>
<feature type="region of interest" description="Disordered" evidence="1">
    <location>
        <begin position="844"/>
        <end position="886"/>
    </location>
</feature>
<feature type="transmembrane region" description="Helical" evidence="2">
    <location>
        <begin position="91"/>
        <end position="110"/>
    </location>
</feature>
<feature type="compositionally biased region" description="Basic residues" evidence="1">
    <location>
        <begin position="71"/>
        <end position="80"/>
    </location>
</feature>
<organism evidence="3 4">
    <name type="scientific">Boletus reticuloceps</name>
    <dbReference type="NCBI Taxonomy" id="495285"/>
    <lineage>
        <taxon>Eukaryota</taxon>
        <taxon>Fungi</taxon>
        <taxon>Dikarya</taxon>
        <taxon>Basidiomycota</taxon>
        <taxon>Agaricomycotina</taxon>
        <taxon>Agaricomycetes</taxon>
        <taxon>Agaricomycetidae</taxon>
        <taxon>Boletales</taxon>
        <taxon>Boletineae</taxon>
        <taxon>Boletaceae</taxon>
        <taxon>Boletoideae</taxon>
        <taxon>Boletus</taxon>
    </lineage>
</organism>
<protein>
    <submittedName>
        <fullName evidence="3">Uncharacterized protein</fullName>
    </submittedName>
</protein>
<dbReference type="OrthoDB" id="3260408at2759"/>
<sequence>MVVTRRTPVVPQPPLARNHSSQGVQRPLRTPHSNYTADASKDAASGVATASLAGSSNGKDHRNGLDNSPGKKSRKSRRHAKNKFQISNFQAFLHFLTKLLLLAFTIYTFSMCPADTHLQSPICRGLAEYKRLVLDPYIIPPIHALLVHPSVAPHIEHAKPYVYRAVELTTPIFLRTQQEWNLHVVPQWEKRILPEWNNRVVPQWNKYIIPHWDKHVTPRIQLVQSKLEPHRLRVMQKYEQRILPRAQVASYKLQRWRRQAAPYVVLAVSKTEEGYHAAKPYAIPIVKRCGHLLQQFALFTREQRQQFVDPHVAKIWEKVKELSRGRQVILEATTERESPSPDTLFTILETVGYETTASSAYFPTTAYDAIPTTEETDVTHTPSSLSAETTEVAPFAEPTLTPAPEPETSTQLAGTPTGLDSFLSAESVLAESLHETEPPTSRASAFVEELDAATSSILVAATPASSLSASPADEPTNSPASVTLPKITVAAAKATVPPANLRADNEIDLDAFYAELGLDEPLENAGGSEEYNSDPPSPPAETEEEKAERLRLRAEETARKRADIETCQAKWEAELQAQMERSTSQLQIRLANLRTAAAAELASSTEVRSSIEELVNEAEKYLKGADIYLKNLKGESRRSDEKLALWDRVADRVNDKFNERFSATEGVINAWYRIVLDKELEEVATIAAEVREVAEKGQLDLGLDYAWLEDVTYDDWQRYHALIGTSEQYAHEVASIQNGTHPKVVATNPMDPILQDLESEVQDVVIGFETRLRRIRRDGERAFNNHGNGGAQKEEDKGSSVEPEVEAESEASILPVPREDAREEQQFIPPVVIGRSKEEVLEALGRVEPVPEAENPVSGSHADPEEAVSQLAREVEGSAEMVHTEL</sequence>
<feature type="region of interest" description="Disordered" evidence="1">
    <location>
        <begin position="521"/>
        <end position="547"/>
    </location>
</feature>
<name>A0A8I3A7K9_9AGAM</name>
<keyword evidence="4" id="KW-1185">Reference proteome</keyword>
<proteinExistence type="predicted"/>
<accession>A0A8I3A7K9</accession>
<evidence type="ECO:0000256" key="2">
    <source>
        <dbReference type="SAM" id="Phobius"/>
    </source>
</evidence>
<dbReference type="EMBL" id="JAGFBS010000017">
    <property type="protein sequence ID" value="KAG6374783.1"/>
    <property type="molecule type" value="Genomic_DNA"/>
</dbReference>
<feature type="region of interest" description="Disordered" evidence="1">
    <location>
        <begin position="397"/>
        <end position="417"/>
    </location>
</feature>
<dbReference type="AlphaFoldDB" id="A0A8I3A7K9"/>
<feature type="region of interest" description="Disordered" evidence="1">
    <location>
        <begin position="1"/>
        <end position="80"/>
    </location>
</feature>
<keyword evidence="2" id="KW-0812">Transmembrane</keyword>